<name>A0A1N7GAS4_9NOCA</name>
<reference evidence="3 4" key="1">
    <citation type="submission" date="2017-01" db="EMBL/GenBank/DDBJ databases">
        <authorList>
            <person name="Mah S.A."/>
            <person name="Swanson W.J."/>
            <person name="Moy G.W."/>
            <person name="Vacquier V.D."/>
        </authorList>
    </citation>
    <scope>NUCLEOTIDE SEQUENCE [LARGE SCALE GENOMIC DNA]</scope>
    <source>
        <strain evidence="3 4">CPCC 203464</strain>
    </source>
</reference>
<dbReference type="CDD" id="cd22249">
    <property type="entry name" value="UDM1_RNF168_RNF169-like"/>
    <property type="match status" value="1"/>
</dbReference>
<keyword evidence="2" id="KW-1133">Transmembrane helix</keyword>
<organism evidence="3 4">
    <name type="scientific">Williamsia sterculiae</name>
    <dbReference type="NCBI Taxonomy" id="1344003"/>
    <lineage>
        <taxon>Bacteria</taxon>
        <taxon>Bacillati</taxon>
        <taxon>Actinomycetota</taxon>
        <taxon>Actinomycetes</taxon>
        <taxon>Mycobacteriales</taxon>
        <taxon>Nocardiaceae</taxon>
        <taxon>Williamsia</taxon>
    </lineage>
</organism>
<keyword evidence="2" id="KW-0812">Transmembrane</keyword>
<keyword evidence="4" id="KW-1185">Reference proteome</keyword>
<dbReference type="AlphaFoldDB" id="A0A1N7GAS4"/>
<proteinExistence type="predicted"/>
<evidence type="ECO:0000256" key="2">
    <source>
        <dbReference type="SAM" id="Phobius"/>
    </source>
</evidence>
<feature type="region of interest" description="Disordered" evidence="1">
    <location>
        <begin position="1"/>
        <end position="126"/>
    </location>
</feature>
<feature type="compositionally biased region" description="Basic and acidic residues" evidence="1">
    <location>
        <begin position="107"/>
        <end position="126"/>
    </location>
</feature>
<dbReference type="EMBL" id="FTNT01000007">
    <property type="protein sequence ID" value="SIS09670.1"/>
    <property type="molecule type" value="Genomic_DNA"/>
</dbReference>
<evidence type="ECO:0008006" key="5">
    <source>
        <dbReference type="Google" id="ProtNLM"/>
    </source>
</evidence>
<accession>A0A1N7GAS4</accession>
<dbReference type="InterPro" id="IPR021403">
    <property type="entry name" value="DUF3043"/>
</dbReference>
<dbReference type="Pfam" id="PF11241">
    <property type="entry name" value="DUF3043"/>
    <property type="match status" value="1"/>
</dbReference>
<feature type="transmembrane region" description="Helical" evidence="2">
    <location>
        <begin position="183"/>
        <end position="203"/>
    </location>
</feature>
<feature type="transmembrane region" description="Helical" evidence="2">
    <location>
        <begin position="157"/>
        <end position="177"/>
    </location>
</feature>
<evidence type="ECO:0000313" key="4">
    <source>
        <dbReference type="Proteomes" id="UP000186218"/>
    </source>
</evidence>
<protein>
    <recommendedName>
        <fullName evidence="5">DUF3043 domain-containing protein</fullName>
    </recommendedName>
</protein>
<gene>
    <name evidence="3" type="ORF">SAMN05445060_2669</name>
</gene>
<evidence type="ECO:0000256" key="1">
    <source>
        <dbReference type="SAM" id="MobiDB-lite"/>
    </source>
</evidence>
<keyword evidence="2" id="KW-0472">Membrane</keyword>
<feature type="compositionally biased region" description="Basic and acidic residues" evidence="1">
    <location>
        <begin position="60"/>
        <end position="79"/>
    </location>
</feature>
<dbReference type="STRING" id="1344003.SAMN05445060_2669"/>
<evidence type="ECO:0000313" key="3">
    <source>
        <dbReference type="EMBL" id="SIS09670.1"/>
    </source>
</evidence>
<dbReference type="Proteomes" id="UP000186218">
    <property type="component" value="Unassembled WGS sequence"/>
</dbReference>
<sequence>MDPAGARRAGWCPAGGGQRRGTQYPGGVKVPWKKEDADGDTAAAVPTTDSTVDVLNKRGGHTEGKGRPTPSRREAEGRRRGPVAPAPQTRGEARARKKEIKASQTPAERKLSAEERRQARTEQREKMMAGDEKYLMPRDKGPVRRYVRDIVDSRRNLAGLFMPFAVVLIIVMFVPSIAAYSTFVMLAFVIFLAVDGVILGRLVSKRVRERFPDSTDGGLSLGWYSFSRAMQMRRMRAPRPQASPGDAV</sequence>